<evidence type="ECO:0000313" key="2">
    <source>
        <dbReference type="Proteomes" id="UP001472677"/>
    </source>
</evidence>
<dbReference type="EMBL" id="JBBPBM010000014">
    <property type="protein sequence ID" value="KAK8560240.1"/>
    <property type="molecule type" value="Genomic_DNA"/>
</dbReference>
<reference evidence="1 2" key="1">
    <citation type="journal article" date="2024" name="G3 (Bethesda)">
        <title>Genome assembly of Hibiscus sabdariffa L. provides insights into metabolisms of medicinal natural products.</title>
        <authorList>
            <person name="Kim T."/>
        </authorList>
    </citation>
    <scope>NUCLEOTIDE SEQUENCE [LARGE SCALE GENOMIC DNA]</scope>
    <source>
        <strain evidence="1">TK-2024</strain>
        <tissue evidence="1">Old leaves</tissue>
    </source>
</reference>
<comment type="caution">
    <text evidence="1">The sequence shown here is derived from an EMBL/GenBank/DDBJ whole genome shotgun (WGS) entry which is preliminary data.</text>
</comment>
<dbReference type="Proteomes" id="UP001472677">
    <property type="component" value="Unassembled WGS sequence"/>
</dbReference>
<gene>
    <name evidence="1" type="ORF">V6N12_013040</name>
</gene>
<accession>A0ABR2EG65</accession>
<protein>
    <submittedName>
        <fullName evidence="1">Uncharacterized protein</fullName>
    </submittedName>
</protein>
<evidence type="ECO:0000313" key="1">
    <source>
        <dbReference type="EMBL" id="KAK8560240.1"/>
    </source>
</evidence>
<name>A0ABR2EG65_9ROSI</name>
<keyword evidence="2" id="KW-1185">Reference proteome</keyword>
<sequence length="130" mass="14754">MAHNSTCSVETMPIALWKPSNQTPYSVRMTPPTVPMLEEKFTEASMLRLHVDVGGGCHVTNEVWKPRSDVKPESCFRADWEFLASKTCLAKAKLLLRVVLNGVQQSLKTSEFRRFQSCQRKVAKKVFHGM</sequence>
<proteinExistence type="predicted"/>
<organism evidence="1 2">
    <name type="scientific">Hibiscus sabdariffa</name>
    <name type="common">roselle</name>
    <dbReference type="NCBI Taxonomy" id="183260"/>
    <lineage>
        <taxon>Eukaryota</taxon>
        <taxon>Viridiplantae</taxon>
        <taxon>Streptophyta</taxon>
        <taxon>Embryophyta</taxon>
        <taxon>Tracheophyta</taxon>
        <taxon>Spermatophyta</taxon>
        <taxon>Magnoliopsida</taxon>
        <taxon>eudicotyledons</taxon>
        <taxon>Gunneridae</taxon>
        <taxon>Pentapetalae</taxon>
        <taxon>rosids</taxon>
        <taxon>malvids</taxon>
        <taxon>Malvales</taxon>
        <taxon>Malvaceae</taxon>
        <taxon>Malvoideae</taxon>
        <taxon>Hibiscus</taxon>
    </lineage>
</organism>